<evidence type="ECO:0000313" key="2">
    <source>
        <dbReference type="Proteomes" id="UP000789366"/>
    </source>
</evidence>
<protein>
    <submittedName>
        <fullName evidence="1">11999_t:CDS:1</fullName>
    </submittedName>
</protein>
<feature type="non-terminal residue" evidence="1">
    <location>
        <position position="1"/>
    </location>
</feature>
<accession>A0ACA9Q904</accession>
<evidence type="ECO:0000313" key="1">
    <source>
        <dbReference type="EMBL" id="CAG8742757.1"/>
    </source>
</evidence>
<dbReference type="EMBL" id="CAJVPW010038729">
    <property type="protein sequence ID" value="CAG8742757.1"/>
    <property type="molecule type" value="Genomic_DNA"/>
</dbReference>
<proteinExistence type="predicted"/>
<feature type="non-terminal residue" evidence="1">
    <location>
        <position position="83"/>
    </location>
</feature>
<comment type="caution">
    <text evidence="1">The sequence shown here is derived from an EMBL/GenBank/DDBJ whole genome shotgun (WGS) entry which is preliminary data.</text>
</comment>
<keyword evidence="2" id="KW-1185">Reference proteome</keyword>
<gene>
    <name evidence="1" type="ORF">SPELUC_LOCUS13932</name>
</gene>
<name>A0ACA9Q904_9GLOM</name>
<reference evidence="1" key="1">
    <citation type="submission" date="2021-06" db="EMBL/GenBank/DDBJ databases">
        <authorList>
            <person name="Kallberg Y."/>
            <person name="Tangrot J."/>
            <person name="Rosling A."/>
        </authorList>
    </citation>
    <scope>NUCLEOTIDE SEQUENCE</scope>
    <source>
        <strain evidence="1">28 12/20/2015</strain>
    </source>
</reference>
<dbReference type="Proteomes" id="UP000789366">
    <property type="component" value="Unassembled WGS sequence"/>
</dbReference>
<sequence length="83" mass="9547">YALNLNMKQVPKEDRIKILTLNKLGYSKREIVTYVNVAPSTVIRTIQRDQETGKSEDRKRSGCPRILSANDEKEIIKLLDSNE</sequence>
<organism evidence="1 2">
    <name type="scientific">Cetraspora pellucida</name>
    <dbReference type="NCBI Taxonomy" id="1433469"/>
    <lineage>
        <taxon>Eukaryota</taxon>
        <taxon>Fungi</taxon>
        <taxon>Fungi incertae sedis</taxon>
        <taxon>Mucoromycota</taxon>
        <taxon>Glomeromycotina</taxon>
        <taxon>Glomeromycetes</taxon>
        <taxon>Diversisporales</taxon>
        <taxon>Gigasporaceae</taxon>
        <taxon>Cetraspora</taxon>
    </lineage>
</organism>